<dbReference type="Pfam" id="PF01266">
    <property type="entry name" value="DAO"/>
    <property type="match status" value="1"/>
</dbReference>
<evidence type="ECO:0000259" key="6">
    <source>
        <dbReference type="Pfam" id="PF01266"/>
    </source>
</evidence>
<reference evidence="7 8" key="1">
    <citation type="submission" date="2016-10" db="EMBL/GenBank/DDBJ databases">
        <title>Description of Gloeomargarita lithophora gen. nov., sp. nov., a thylakoid-bearing basal-branching cyanobacterium with intracellular carbonates, and proposal for Gloeomargaritales ord. nov.</title>
        <authorList>
            <person name="Moreira D."/>
            <person name="Tavera R."/>
            <person name="Benzerara K."/>
            <person name="Skouri-Panet F."/>
            <person name="Couradeau E."/>
            <person name="Gerard E."/>
            <person name="Loussert C."/>
            <person name="Novelo E."/>
            <person name="Zivanovic Y."/>
            <person name="Lopez-Garcia P."/>
        </authorList>
    </citation>
    <scope>NUCLEOTIDE SEQUENCE [LARGE SCALE GENOMIC DNA]</scope>
    <source>
        <strain evidence="7 8">D10</strain>
    </source>
</reference>
<evidence type="ECO:0000256" key="5">
    <source>
        <dbReference type="ARBA" id="ARBA00050018"/>
    </source>
</evidence>
<dbReference type="RefSeq" id="WP_071454497.1">
    <property type="nucleotide sequence ID" value="NZ_CP017675.1"/>
</dbReference>
<dbReference type="Proteomes" id="UP000180235">
    <property type="component" value="Chromosome"/>
</dbReference>
<name>A0A1J0ADH4_9CYAN</name>
<accession>A0A1J0ADH4</accession>
<dbReference type="GO" id="GO:0043799">
    <property type="term" value="F:glycine oxidase activity"/>
    <property type="evidence" value="ECO:0007669"/>
    <property type="project" value="UniProtKB-EC"/>
</dbReference>
<evidence type="ECO:0000256" key="3">
    <source>
        <dbReference type="ARBA" id="ARBA00023002"/>
    </source>
</evidence>
<dbReference type="AlphaFoldDB" id="A0A1J0ADH4"/>
<dbReference type="GO" id="GO:0009228">
    <property type="term" value="P:thiamine biosynthetic process"/>
    <property type="evidence" value="ECO:0007669"/>
    <property type="project" value="UniProtKB-KW"/>
</dbReference>
<sequence>MDVLIIGGGIIGLSTAVELAKTQRQVGIVEGGFPSTATPAAAGMLAPGAEQIPAGALLDLCQASLQRYPTWIQDLEERTGKTTGYWPCGILVPVTSQAMGYHRGIWLNRGELDRQQPGLGAQFQGGWWYPDNGQVDNRLLTQVLRHVAQTLGVHFFSQETVVRIEPVGDRITQVVTHQASHQAAHYILTTGAWTQKLLSLPVHPRKGQMLALQAPHAPALNQVVFASAYLVPRRDGRLVVGATNEDVGFQGGITAGGLHSLLERAIHTYPPLQDWPILETWWGYRPVTPDECPILGPSPWENLTLATGHYRNGILLAPITAELIGNYLNGQPWPSELDFCRWNRFASSLELL</sequence>
<dbReference type="InterPro" id="IPR006076">
    <property type="entry name" value="FAD-dep_OxRdtase"/>
</dbReference>
<dbReference type="EMBL" id="CP017675">
    <property type="protein sequence ID" value="APB33988.1"/>
    <property type="molecule type" value="Genomic_DNA"/>
</dbReference>
<dbReference type="SUPFAM" id="SSF51905">
    <property type="entry name" value="FAD/NAD(P)-binding domain"/>
    <property type="match status" value="1"/>
</dbReference>
<proteinExistence type="predicted"/>
<evidence type="ECO:0000256" key="1">
    <source>
        <dbReference type="ARBA" id="ARBA00004948"/>
    </source>
</evidence>
<dbReference type="GO" id="GO:0009229">
    <property type="term" value="P:thiamine diphosphate biosynthetic process"/>
    <property type="evidence" value="ECO:0007669"/>
    <property type="project" value="UniProtKB-UniPathway"/>
</dbReference>
<evidence type="ECO:0000256" key="2">
    <source>
        <dbReference type="ARBA" id="ARBA00022977"/>
    </source>
</evidence>
<feature type="domain" description="FAD dependent oxidoreductase" evidence="6">
    <location>
        <begin position="2"/>
        <end position="324"/>
    </location>
</feature>
<protein>
    <recommendedName>
        <fullName evidence="5">glycine oxidase</fullName>
        <ecNumber evidence="5">1.4.3.19</ecNumber>
    </recommendedName>
</protein>
<evidence type="ECO:0000313" key="8">
    <source>
        <dbReference type="Proteomes" id="UP000180235"/>
    </source>
</evidence>
<dbReference type="Gene3D" id="3.30.9.10">
    <property type="entry name" value="D-Amino Acid Oxidase, subunit A, domain 2"/>
    <property type="match status" value="1"/>
</dbReference>
<dbReference type="OrthoDB" id="9794226at2"/>
<dbReference type="Gene3D" id="3.50.50.60">
    <property type="entry name" value="FAD/NAD(P)-binding domain"/>
    <property type="match status" value="1"/>
</dbReference>
<organism evidence="7 8">
    <name type="scientific">Gloeomargarita lithophora Alchichica-D10</name>
    <dbReference type="NCBI Taxonomy" id="1188229"/>
    <lineage>
        <taxon>Bacteria</taxon>
        <taxon>Bacillati</taxon>
        <taxon>Cyanobacteriota</taxon>
        <taxon>Cyanophyceae</taxon>
        <taxon>Gloeomargaritales</taxon>
        <taxon>Gloeomargaritaceae</taxon>
        <taxon>Gloeomargarita</taxon>
    </lineage>
</organism>
<dbReference type="GO" id="GO:0050660">
    <property type="term" value="F:flavin adenine dinucleotide binding"/>
    <property type="evidence" value="ECO:0007669"/>
    <property type="project" value="InterPro"/>
</dbReference>
<gene>
    <name evidence="7" type="primary">thiO</name>
    <name evidence="7" type="ORF">GlitD10_1663</name>
</gene>
<dbReference type="UniPathway" id="UPA00060"/>
<keyword evidence="2" id="KW-0784">Thiamine biosynthesis</keyword>
<comment type="catalytic activity">
    <reaction evidence="4">
        <text>glycine + O2 + H2O = glyoxylate + H2O2 + NH4(+)</text>
        <dbReference type="Rhea" id="RHEA:11532"/>
        <dbReference type="ChEBI" id="CHEBI:15377"/>
        <dbReference type="ChEBI" id="CHEBI:15379"/>
        <dbReference type="ChEBI" id="CHEBI:16240"/>
        <dbReference type="ChEBI" id="CHEBI:28938"/>
        <dbReference type="ChEBI" id="CHEBI:36655"/>
        <dbReference type="ChEBI" id="CHEBI:57305"/>
        <dbReference type="EC" id="1.4.3.19"/>
    </reaction>
</comment>
<dbReference type="PANTHER" id="PTHR13847">
    <property type="entry name" value="SARCOSINE DEHYDROGENASE-RELATED"/>
    <property type="match status" value="1"/>
</dbReference>
<dbReference type="PANTHER" id="PTHR13847:SF289">
    <property type="entry name" value="GLYCINE OXIDASE"/>
    <property type="match status" value="1"/>
</dbReference>
<evidence type="ECO:0000256" key="4">
    <source>
        <dbReference type="ARBA" id="ARBA00049872"/>
    </source>
</evidence>
<dbReference type="GO" id="GO:0005737">
    <property type="term" value="C:cytoplasm"/>
    <property type="evidence" value="ECO:0007669"/>
    <property type="project" value="TreeGrafter"/>
</dbReference>
<dbReference type="InterPro" id="IPR036188">
    <property type="entry name" value="FAD/NAD-bd_sf"/>
</dbReference>
<keyword evidence="3 7" id="KW-0560">Oxidoreductase</keyword>
<dbReference type="NCBIfam" id="TIGR02352">
    <property type="entry name" value="thiamin_ThiO"/>
    <property type="match status" value="1"/>
</dbReference>
<dbReference type="STRING" id="1188229.GlitD10_1663"/>
<dbReference type="InterPro" id="IPR012727">
    <property type="entry name" value="Gly_oxidase_ThiO"/>
</dbReference>
<dbReference type="EC" id="1.4.3.19" evidence="5"/>
<evidence type="ECO:0000313" key="7">
    <source>
        <dbReference type="EMBL" id="APB33988.1"/>
    </source>
</evidence>
<comment type="pathway">
    <text evidence="1">Cofactor biosynthesis; thiamine diphosphate biosynthesis.</text>
</comment>
<dbReference type="KEGG" id="glt:GlitD10_1663"/>
<dbReference type="SUPFAM" id="SSF54373">
    <property type="entry name" value="FAD-linked reductases, C-terminal domain"/>
    <property type="match status" value="1"/>
</dbReference>
<keyword evidence="8" id="KW-1185">Reference proteome</keyword>